<organism evidence="9 10">
    <name type="scientific">Macrophomina phaseolina</name>
    <dbReference type="NCBI Taxonomy" id="35725"/>
    <lineage>
        <taxon>Eukaryota</taxon>
        <taxon>Fungi</taxon>
        <taxon>Dikarya</taxon>
        <taxon>Ascomycota</taxon>
        <taxon>Pezizomycotina</taxon>
        <taxon>Dothideomycetes</taxon>
        <taxon>Dothideomycetes incertae sedis</taxon>
        <taxon>Botryosphaeriales</taxon>
        <taxon>Botryosphaeriaceae</taxon>
        <taxon>Macrophomina</taxon>
    </lineage>
</organism>
<dbReference type="PANTHER" id="PTHR33048">
    <property type="entry name" value="PTH11-LIKE INTEGRAL MEMBRANE PROTEIN (AFU_ORTHOLOGUE AFUA_5G11245)"/>
    <property type="match status" value="1"/>
</dbReference>
<evidence type="ECO:0000256" key="6">
    <source>
        <dbReference type="SAM" id="MobiDB-lite"/>
    </source>
</evidence>
<evidence type="ECO:0000256" key="7">
    <source>
        <dbReference type="SAM" id="Phobius"/>
    </source>
</evidence>
<keyword evidence="2 7" id="KW-0812">Transmembrane</keyword>
<feature type="region of interest" description="Disordered" evidence="6">
    <location>
        <begin position="350"/>
        <end position="372"/>
    </location>
</feature>
<feature type="transmembrane region" description="Helical" evidence="7">
    <location>
        <begin position="50"/>
        <end position="71"/>
    </location>
</feature>
<feature type="transmembrane region" description="Helical" evidence="7">
    <location>
        <begin position="194"/>
        <end position="220"/>
    </location>
</feature>
<feature type="transmembrane region" description="Helical" evidence="7">
    <location>
        <begin position="20"/>
        <end position="38"/>
    </location>
</feature>
<dbReference type="PANTHER" id="PTHR33048:SF47">
    <property type="entry name" value="INTEGRAL MEMBRANE PROTEIN-RELATED"/>
    <property type="match status" value="1"/>
</dbReference>
<feature type="transmembrane region" description="Helical" evidence="7">
    <location>
        <begin position="105"/>
        <end position="129"/>
    </location>
</feature>
<dbReference type="EMBL" id="JAGTJR010000012">
    <property type="protein sequence ID" value="KAH7051344.1"/>
    <property type="molecule type" value="Genomic_DNA"/>
</dbReference>
<evidence type="ECO:0000256" key="1">
    <source>
        <dbReference type="ARBA" id="ARBA00004141"/>
    </source>
</evidence>
<evidence type="ECO:0000256" key="5">
    <source>
        <dbReference type="ARBA" id="ARBA00038359"/>
    </source>
</evidence>
<evidence type="ECO:0000256" key="4">
    <source>
        <dbReference type="ARBA" id="ARBA00023136"/>
    </source>
</evidence>
<name>A0ABQ8GCA8_9PEZI</name>
<evidence type="ECO:0000256" key="3">
    <source>
        <dbReference type="ARBA" id="ARBA00022989"/>
    </source>
</evidence>
<evidence type="ECO:0000256" key="2">
    <source>
        <dbReference type="ARBA" id="ARBA00022692"/>
    </source>
</evidence>
<reference evidence="9 10" key="1">
    <citation type="journal article" date="2021" name="Nat. Commun.">
        <title>Genetic determinants of endophytism in the Arabidopsis root mycobiome.</title>
        <authorList>
            <person name="Mesny F."/>
            <person name="Miyauchi S."/>
            <person name="Thiergart T."/>
            <person name="Pickel B."/>
            <person name="Atanasova L."/>
            <person name="Karlsson M."/>
            <person name="Huettel B."/>
            <person name="Barry K.W."/>
            <person name="Haridas S."/>
            <person name="Chen C."/>
            <person name="Bauer D."/>
            <person name="Andreopoulos W."/>
            <person name="Pangilinan J."/>
            <person name="LaButti K."/>
            <person name="Riley R."/>
            <person name="Lipzen A."/>
            <person name="Clum A."/>
            <person name="Drula E."/>
            <person name="Henrissat B."/>
            <person name="Kohler A."/>
            <person name="Grigoriev I.V."/>
            <person name="Martin F.M."/>
            <person name="Hacquard S."/>
        </authorList>
    </citation>
    <scope>NUCLEOTIDE SEQUENCE [LARGE SCALE GENOMIC DNA]</scope>
    <source>
        <strain evidence="9 10">MPI-SDFR-AT-0080</strain>
    </source>
</reference>
<gene>
    <name evidence="9" type="ORF">B0J12DRAFT_84249</name>
</gene>
<keyword evidence="3 7" id="KW-1133">Transmembrane helix</keyword>
<comment type="similarity">
    <text evidence="5">Belongs to the SAT4 family.</text>
</comment>
<accession>A0ABQ8GCA8</accession>
<evidence type="ECO:0000313" key="9">
    <source>
        <dbReference type="EMBL" id="KAH7051344.1"/>
    </source>
</evidence>
<keyword evidence="4 7" id="KW-0472">Membrane</keyword>
<feature type="transmembrane region" description="Helical" evidence="7">
    <location>
        <begin position="232"/>
        <end position="252"/>
    </location>
</feature>
<comment type="caution">
    <text evidence="9">The sequence shown here is derived from an EMBL/GenBank/DDBJ whole genome shotgun (WGS) entry which is preliminary data.</text>
</comment>
<dbReference type="Pfam" id="PF20684">
    <property type="entry name" value="Fung_rhodopsin"/>
    <property type="match status" value="1"/>
</dbReference>
<dbReference type="Proteomes" id="UP000774617">
    <property type="component" value="Unassembled WGS sequence"/>
</dbReference>
<protein>
    <recommendedName>
        <fullName evidence="8">Rhodopsin domain-containing protein</fullName>
    </recommendedName>
</protein>
<feature type="compositionally biased region" description="Polar residues" evidence="6">
    <location>
        <begin position="350"/>
        <end position="362"/>
    </location>
</feature>
<proteinExistence type="inferred from homology"/>
<comment type="subcellular location">
    <subcellularLocation>
        <location evidence="1">Membrane</location>
        <topology evidence="1">Multi-pass membrane protein</topology>
    </subcellularLocation>
</comment>
<sequence length="443" mass="49147">MAPAMNPIDYYIPVVNRGITIRASSIVCMLVAEIAVGLRLWSRWKLVRALGWDDFFVTMAGLCTLFGAITLNNEIPNGLGLHEYTIITKNADGTSNYDTYETYFLWFYLTNVAYAGTTACMKLSLLFQYCRLFPRDVHPRMFRVCATLIAIVTIWGVTFLFLIIFACNPVDKSWHVTKEGKCIMFGDFHPTNAYAAYVSQTASNMFLDTVILIVPIPLLYKLRVGKRQKIGLIGLFSAGTLVVVCACLRLHFVVKSRAGTYPTVDPPWYAPTIILMSVLEVSLAILTASMPIFWPYLASIGNSGIKVMQEVIVRSEPRDKGYFESHGGTSDETNIIARSNSDASDLRLQASNSGADSRQSQRLPPGADTDRYKKYYGDPDVKELVVGDLMAKGSESVSVSEREWVTPGAGIDRSTGNQAAAWFEPLQLEELGKSGRERAESKV</sequence>
<feature type="transmembrane region" description="Helical" evidence="7">
    <location>
        <begin position="272"/>
        <end position="298"/>
    </location>
</feature>
<dbReference type="InterPro" id="IPR052337">
    <property type="entry name" value="SAT4-like"/>
</dbReference>
<feature type="transmembrane region" description="Helical" evidence="7">
    <location>
        <begin position="141"/>
        <end position="166"/>
    </location>
</feature>
<keyword evidence="10" id="KW-1185">Reference proteome</keyword>
<evidence type="ECO:0000259" key="8">
    <source>
        <dbReference type="Pfam" id="PF20684"/>
    </source>
</evidence>
<feature type="domain" description="Rhodopsin" evidence="8">
    <location>
        <begin position="38"/>
        <end position="297"/>
    </location>
</feature>
<dbReference type="InterPro" id="IPR049326">
    <property type="entry name" value="Rhodopsin_dom_fungi"/>
</dbReference>
<evidence type="ECO:0000313" key="10">
    <source>
        <dbReference type="Proteomes" id="UP000774617"/>
    </source>
</evidence>